<dbReference type="GeneTree" id="ENSGT00940000181488"/>
<dbReference type="Ensembl" id="ENSSTUT00000107288.1">
    <property type="protein sequence ID" value="ENSSTUP00000099997.1"/>
    <property type="gene ID" value="ENSSTUG00000044813.1"/>
</dbReference>
<feature type="compositionally biased region" description="Low complexity" evidence="1">
    <location>
        <begin position="1"/>
        <end position="10"/>
    </location>
</feature>
<proteinExistence type="predicted"/>
<evidence type="ECO:0000256" key="1">
    <source>
        <dbReference type="SAM" id="MobiDB-lite"/>
    </source>
</evidence>
<accession>A0A674DVD9</accession>
<keyword evidence="3" id="KW-1185">Reference proteome</keyword>
<dbReference type="AlphaFoldDB" id="A0A674DVD9"/>
<reference evidence="2" key="2">
    <citation type="submission" date="2025-09" db="UniProtKB">
        <authorList>
            <consortium name="Ensembl"/>
        </authorList>
    </citation>
    <scope>IDENTIFICATION</scope>
</reference>
<dbReference type="InParanoid" id="A0A674DVD9"/>
<sequence>STTQTTTQSSRSGLASSPTAFSRGQSTDGTADLLVDTSYYNFYQPSRYPAAYYSNLYNHQQYQMPNGESRLSSHKVSPQYRMRSYYSSASYLSQGLGQGLACVPPIFSLEDNNTCHETNFSSTSQKGCFHQPNILGRIFGRIQADTGLTWRRAACS</sequence>
<name>A0A674DVD9_SALTR</name>
<protein>
    <submittedName>
        <fullName evidence="2">Uncharacterized protein</fullName>
    </submittedName>
</protein>
<feature type="region of interest" description="Disordered" evidence="1">
    <location>
        <begin position="1"/>
        <end position="27"/>
    </location>
</feature>
<dbReference type="Proteomes" id="UP000472277">
    <property type="component" value="Unassembled WGS sequence"/>
</dbReference>
<evidence type="ECO:0000313" key="3">
    <source>
        <dbReference type="Proteomes" id="UP000472277"/>
    </source>
</evidence>
<feature type="compositionally biased region" description="Polar residues" evidence="1">
    <location>
        <begin position="11"/>
        <end position="27"/>
    </location>
</feature>
<organism evidence="2 3">
    <name type="scientific">Salmo trutta</name>
    <name type="common">Brown trout</name>
    <dbReference type="NCBI Taxonomy" id="8032"/>
    <lineage>
        <taxon>Eukaryota</taxon>
        <taxon>Metazoa</taxon>
        <taxon>Chordata</taxon>
        <taxon>Craniata</taxon>
        <taxon>Vertebrata</taxon>
        <taxon>Euteleostomi</taxon>
        <taxon>Actinopterygii</taxon>
        <taxon>Neopterygii</taxon>
        <taxon>Teleostei</taxon>
        <taxon>Protacanthopterygii</taxon>
        <taxon>Salmoniformes</taxon>
        <taxon>Salmonidae</taxon>
        <taxon>Salmoninae</taxon>
        <taxon>Salmo</taxon>
    </lineage>
</organism>
<evidence type="ECO:0000313" key="2">
    <source>
        <dbReference type="Ensembl" id="ENSSTUP00000099997.1"/>
    </source>
</evidence>
<reference evidence="2" key="1">
    <citation type="submission" date="2025-08" db="UniProtKB">
        <authorList>
            <consortium name="Ensembl"/>
        </authorList>
    </citation>
    <scope>IDENTIFICATION</scope>
</reference>